<dbReference type="Pfam" id="PF00071">
    <property type="entry name" value="Ras"/>
    <property type="match status" value="1"/>
</dbReference>
<dbReference type="Proteomes" id="UP000054107">
    <property type="component" value="Unassembled WGS sequence"/>
</dbReference>
<accession>A0A0B7NEP8</accession>
<gene>
    <name evidence="3" type="primary">PARPA_07985.1 scaffold 31073</name>
</gene>
<dbReference type="GO" id="GO:0005525">
    <property type="term" value="F:GTP binding"/>
    <property type="evidence" value="ECO:0007669"/>
    <property type="project" value="UniProtKB-KW"/>
</dbReference>
<proteinExistence type="predicted"/>
<dbReference type="SMART" id="SM00175">
    <property type="entry name" value="RAB"/>
    <property type="match status" value="1"/>
</dbReference>
<sequence>MFVSLQMWDIAGQERFGSMTRAYYKGAMGAFIVYDVTRPTTFQNVLKWKQDLDTKVELPLAWGGGDIPVVLLANKPHL</sequence>
<keyword evidence="1" id="KW-0547">Nucleotide-binding</keyword>
<dbReference type="AlphaFoldDB" id="A0A0B7NEP8"/>
<dbReference type="Gene3D" id="3.40.50.300">
    <property type="entry name" value="P-loop containing nucleotide triphosphate hydrolases"/>
    <property type="match status" value="1"/>
</dbReference>
<evidence type="ECO:0008006" key="5">
    <source>
        <dbReference type="Google" id="ProtNLM"/>
    </source>
</evidence>
<dbReference type="STRING" id="35722.A0A0B7NEP8"/>
<evidence type="ECO:0000256" key="2">
    <source>
        <dbReference type="ARBA" id="ARBA00023134"/>
    </source>
</evidence>
<protein>
    <recommendedName>
        <fullName evidence="5">Ras-related protein Rab</fullName>
    </recommendedName>
</protein>
<dbReference type="GO" id="GO:0003924">
    <property type="term" value="F:GTPase activity"/>
    <property type="evidence" value="ECO:0007669"/>
    <property type="project" value="InterPro"/>
</dbReference>
<organism evidence="3 4">
    <name type="scientific">Parasitella parasitica</name>
    <dbReference type="NCBI Taxonomy" id="35722"/>
    <lineage>
        <taxon>Eukaryota</taxon>
        <taxon>Fungi</taxon>
        <taxon>Fungi incertae sedis</taxon>
        <taxon>Mucoromycota</taxon>
        <taxon>Mucoromycotina</taxon>
        <taxon>Mucoromycetes</taxon>
        <taxon>Mucorales</taxon>
        <taxon>Mucorineae</taxon>
        <taxon>Mucoraceae</taxon>
        <taxon>Parasitella</taxon>
    </lineage>
</organism>
<dbReference type="EMBL" id="LN730558">
    <property type="protein sequence ID" value="CEP13850.1"/>
    <property type="molecule type" value="Genomic_DNA"/>
</dbReference>
<keyword evidence="4" id="KW-1185">Reference proteome</keyword>
<dbReference type="PROSITE" id="PS51419">
    <property type="entry name" value="RAB"/>
    <property type="match status" value="1"/>
</dbReference>
<dbReference type="OrthoDB" id="48625at2759"/>
<reference evidence="3 4" key="1">
    <citation type="submission" date="2014-09" db="EMBL/GenBank/DDBJ databases">
        <authorList>
            <person name="Ellenberger Sabrina"/>
        </authorList>
    </citation>
    <scope>NUCLEOTIDE SEQUENCE [LARGE SCALE GENOMIC DNA]</scope>
    <source>
        <strain evidence="3 4">CBS 412.66</strain>
    </source>
</reference>
<dbReference type="InterPro" id="IPR001806">
    <property type="entry name" value="Small_GTPase"/>
</dbReference>
<evidence type="ECO:0000313" key="3">
    <source>
        <dbReference type="EMBL" id="CEP13850.1"/>
    </source>
</evidence>
<dbReference type="InterPro" id="IPR027417">
    <property type="entry name" value="P-loop_NTPase"/>
</dbReference>
<evidence type="ECO:0000256" key="1">
    <source>
        <dbReference type="ARBA" id="ARBA00022741"/>
    </source>
</evidence>
<dbReference type="SUPFAM" id="SSF52540">
    <property type="entry name" value="P-loop containing nucleoside triphosphate hydrolases"/>
    <property type="match status" value="1"/>
</dbReference>
<dbReference type="PANTHER" id="PTHR24073">
    <property type="entry name" value="DRAB5-RELATED"/>
    <property type="match status" value="1"/>
</dbReference>
<keyword evidence="2" id="KW-0342">GTP-binding</keyword>
<evidence type="ECO:0000313" key="4">
    <source>
        <dbReference type="Proteomes" id="UP000054107"/>
    </source>
</evidence>
<name>A0A0B7NEP8_9FUNG</name>